<dbReference type="Pfam" id="PF00646">
    <property type="entry name" value="F-box"/>
    <property type="match status" value="1"/>
</dbReference>
<dbReference type="Proteomes" id="UP001652660">
    <property type="component" value="Chromosome 5e"/>
</dbReference>
<dbReference type="InterPro" id="IPR006527">
    <property type="entry name" value="F-box-assoc_dom_typ1"/>
</dbReference>
<dbReference type="InterPro" id="IPR017451">
    <property type="entry name" value="F-box-assoc_interact_dom"/>
</dbReference>
<dbReference type="CDD" id="cd22157">
    <property type="entry name" value="F-box_AtFBW1-like"/>
    <property type="match status" value="1"/>
</dbReference>
<name>A0A6P6S4F3_COFAR</name>
<dbReference type="NCBIfam" id="TIGR01640">
    <property type="entry name" value="F_box_assoc_1"/>
    <property type="match status" value="1"/>
</dbReference>
<dbReference type="PROSITE" id="PS50181">
    <property type="entry name" value="FBOX"/>
    <property type="match status" value="1"/>
</dbReference>
<dbReference type="InterPro" id="IPR036047">
    <property type="entry name" value="F-box-like_dom_sf"/>
</dbReference>
<accession>A0A6P6S4F3</accession>
<dbReference type="Gene3D" id="1.20.1280.50">
    <property type="match status" value="1"/>
</dbReference>
<dbReference type="GeneID" id="113687363"/>
<dbReference type="SMART" id="SM00256">
    <property type="entry name" value="FBOX"/>
    <property type="match status" value="1"/>
</dbReference>
<dbReference type="RefSeq" id="XP_027060786.1">
    <property type="nucleotide sequence ID" value="XM_027204985.1"/>
</dbReference>
<proteinExistence type="predicted"/>
<dbReference type="Pfam" id="PF07734">
    <property type="entry name" value="FBA_1"/>
    <property type="match status" value="1"/>
</dbReference>
<dbReference type="OrthoDB" id="1867629at2759"/>
<evidence type="ECO:0000313" key="3">
    <source>
        <dbReference type="RefSeq" id="XP_027060786.1"/>
    </source>
</evidence>
<dbReference type="AlphaFoldDB" id="A0A6P6S4F3"/>
<dbReference type="SUPFAM" id="SSF81383">
    <property type="entry name" value="F-box domain"/>
    <property type="match status" value="1"/>
</dbReference>
<dbReference type="InterPro" id="IPR001810">
    <property type="entry name" value="F-box_dom"/>
</dbReference>
<dbReference type="PANTHER" id="PTHR31672">
    <property type="entry name" value="BNACNNG10540D PROTEIN"/>
    <property type="match status" value="1"/>
</dbReference>
<sequence>MEGASEINLNEEIVMEILLRLPVKSLIKFNCVCRGWRDLINSRHFINMHLCLAQSTEYIIVKRLRDEDNKNVLSFHSPADESLLAAAPELELPELDEANWPLQLIGPCNGIVCLRDFHEGIHLCNPMTRKFRTLPQSSFGSPGGFLRQTHVVGLGFDSTIDDYKVVRIFESSLYDFRAEIYNLSTDSWRQVDAILPPVILRDCFDLLFNGFFHWSAGPESSPHVLSFEMGAEVFKEIKYPNGWLGEQAEPGSVEHSLVVLDDSMALILFSRGRLLDSELYDKSEQYIEIWAMMEYGVEESWVKKFFLGPFSGIQCVLSFWSNDKLLADCCKQLVSFGIQNDSKLKKYDIKGFYLQLVILKESLVSLY</sequence>
<protein>
    <submittedName>
        <fullName evidence="3">F-box protein CPR1</fullName>
    </submittedName>
</protein>
<dbReference type="PANTHER" id="PTHR31672:SF13">
    <property type="entry name" value="F-BOX PROTEIN CPR30-LIKE"/>
    <property type="match status" value="1"/>
</dbReference>
<evidence type="ECO:0000313" key="2">
    <source>
        <dbReference type="Proteomes" id="UP001652660"/>
    </source>
</evidence>
<keyword evidence="2" id="KW-1185">Reference proteome</keyword>
<gene>
    <name evidence="3" type="primary">LOC113687363</name>
</gene>
<reference evidence="3" key="2">
    <citation type="submission" date="2025-08" db="UniProtKB">
        <authorList>
            <consortium name="RefSeq"/>
        </authorList>
    </citation>
    <scope>IDENTIFICATION</scope>
    <source>
        <tissue evidence="3">Leaves</tissue>
    </source>
</reference>
<feature type="domain" description="F-box" evidence="1">
    <location>
        <begin position="3"/>
        <end position="48"/>
    </location>
</feature>
<dbReference type="InterPro" id="IPR050796">
    <property type="entry name" value="SCF_F-box_component"/>
</dbReference>
<organism evidence="2 3">
    <name type="scientific">Coffea arabica</name>
    <name type="common">Arabian coffee</name>
    <dbReference type="NCBI Taxonomy" id="13443"/>
    <lineage>
        <taxon>Eukaryota</taxon>
        <taxon>Viridiplantae</taxon>
        <taxon>Streptophyta</taxon>
        <taxon>Embryophyta</taxon>
        <taxon>Tracheophyta</taxon>
        <taxon>Spermatophyta</taxon>
        <taxon>Magnoliopsida</taxon>
        <taxon>eudicotyledons</taxon>
        <taxon>Gunneridae</taxon>
        <taxon>Pentapetalae</taxon>
        <taxon>asterids</taxon>
        <taxon>lamiids</taxon>
        <taxon>Gentianales</taxon>
        <taxon>Rubiaceae</taxon>
        <taxon>Ixoroideae</taxon>
        <taxon>Gardenieae complex</taxon>
        <taxon>Bertiereae - Coffeeae clade</taxon>
        <taxon>Coffeeae</taxon>
        <taxon>Coffea</taxon>
    </lineage>
</organism>
<reference evidence="2" key="1">
    <citation type="journal article" date="2025" name="Foods">
        <title>Unveiling the Microbial Signatures of Arabica Coffee Cherries: Insights into Ripeness Specific Diversity, Functional Traits, and Implications for Quality and Safety.</title>
        <authorList>
            <consortium name="RefSeq"/>
            <person name="Tenea G.N."/>
            <person name="Cifuentes V."/>
            <person name="Reyes P."/>
            <person name="Cevallos-Vallejos M."/>
        </authorList>
    </citation>
    <scope>NUCLEOTIDE SEQUENCE [LARGE SCALE GENOMIC DNA]</scope>
</reference>
<evidence type="ECO:0000259" key="1">
    <source>
        <dbReference type="PROSITE" id="PS50181"/>
    </source>
</evidence>